<evidence type="ECO:0000313" key="11">
    <source>
        <dbReference type="Proteomes" id="UP000778951"/>
    </source>
</evidence>
<keyword evidence="3" id="KW-1003">Cell membrane</keyword>
<dbReference type="InterPro" id="IPR025857">
    <property type="entry name" value="MacB_PCD"/>
</dbReference>
<dbReference type="EMBL" id="JAATLM010000001">
    <property type="protein sequence ID" value="NIZ69054.1"/>
    <property type="molecule type" value="Genomic_DNA"/>
</dbReference>
<keyword evidence="5 7" id="KW-1133">Transmembrane helix</keyword>
<evidence type="ECO:0000259" key="8">
    <source>
        <dbReference type="Pfam" id="PF02687"/>
    </source>
</evidence>
<feature type="domain" description="ABC3 transporter permease C-terminal" evidence="8">
    <location>
        <begin position="269"/>
        <end position="403"/>
    </location>
</feature>
<comment type="similarity">
    <text evidence="2">Belongs to the ABC-4 integral membrane protein family. LolC/E subfamily.</text>
</comment>
<sequence>MARPKLIASIAWRYFWPKGRGARASGVALAVLGVMIGVLAMVSVLGVMNGLQQGYIRTILEVESGHLQIYSHRLLDNQQDEAILELFARHRVRNFSARMKETTMMRSFISGYQAVQLVGVSEATWSEDTGLRAQLNIKSGYFPPAGFVLLGSELATKLRVDVGSLVTILVLAEGSLEPYALTLEVSGLFSSGYYTFDANLAILNLDYMRELLGSDRSIFYTIKLEDMREIKKLESHLTGLGYEAQSWQEYNRAFFGALQLEKSLMSLMLQLIFIVTAINIYQGRRRMILQKERESMILRTLGLSGRELRIIFLLQGFFIGLFGTSLGILFGIALAWNLDTVIQWLSLAINQILNLFGMHVYLLFDNSLFYLQKIPVEIFWSDILFISTSAIGITSFAGWIAGRAPFARRPLEL</sequence>
<evidence type="ECO:0000259" key="9">
    <source>
        <dbReference type="Pfam" id="PF12704"/>
    </source>
</evidence>
<comment type="caution">
    <text evidence="10">The sequence shown here is derived from an EMBL/GenBank/DDBJ whole genome shotgun (WGS) entry which is preliminary data.</text>
</comment>
<evidence type="ECO:0000256" key="3">
    <source>
        <dbReference type="ARBA" id="ARBA00022475"/>
    </source>
</evidence>
<evidence type="ECO:0000256" key="4">
    <source>
        <dbReference type="ARBA" id="ARBA00022692"/>
    </source>
</evidence>
<proteinExistence type="inferred from homology"/>
<dbReference type="GO" id="GO:0044874">
    <property type="term" value="P:lipoprotein localization to outer membrane"/>
    <property type="evidence" value="ECO:0007669"/>
    <property type="project" value="TreeGrafter"/>
</dbReference>
<keyword evidence="4 7" id="KW-0812">Transmembrane</keyword>
<evidence type="ECO:0000256" key="5">
    <source>
        <dbReference type="ARBA" id="ARBA00022989"/>
    </source>
</evidence>
<organism evidence="10 11">
    <name type="scientific">Entomospira culicis</name>
    <dbReference type="NCBI Taxonomy" id="2719989"/>
    <lineage>
        <taxon>Bacteria</taxon>
        <taxon>Pseudomonadati</taxon>
        <taxon>Spirochaetota</taxon>
        <taxon>Spirochaetia</taxon>
        <taxon>Spirochaetales</taxon>
        <taxon>Spirochaetaceae</taxon>
        <taxon>Entomospira</taxon>
    </lineage>
</organism>
<dbReference type="Pfam" id="PF12704">
    <property type="entry name" value="MacB_PCD"/>
    <property type="match status" value="1"/>
</dbReference>
<dbReference type="GO" id="GO:0098797">
    <property type="term" value="C:plasma membrane protein complex"/>
    <property type="evidence" value="ECO:0007669"/>
    <property type="project" value="TreeGrafter"/>
</dbReference>
<feature type="transmembrane region" description="Helical" evidence="7">
    <location>
        <begin position="21"/>
        <end position="48"/>
    </location>
</feature>
<dbReference type="InterPro" id="IPR051447">
    <property type="entry name" value="Lipoprotein-release_system"/>
</dbReference>
<name>A0A968GEG9_9SPIO</name>
<feature type="domain" description="MacB-like periplasmic core" evidence="9">
    <location>
        <begin position="28"/>
        <end position="238"/>
    </location>
</feature>
<evidence type="ECO:0000256" key="1">
    <source>
        <dbReference type="ARBA" id="ARBA00004651"/>
    </source>
</evidence>
<reference evidence="10" key="1">
    <citation type="submission" date="2020-03" db="EMBL/GenBank/DDBJ databases">
        <title>Spirochaetal bacteria isolated from arthropods constitute a novel genus Entomospira genus novum within the order Spirochaetales.</title>
        <authorList>
            <person name="Grana-Miraglia L."/>
            <person name="Sikutova S."/>
            <person name="Fingerle V."/>
            <person name="Sing A."/>
            <person name="Castillo-Ramirez S."/>
            <person name="Margos G."/>
            <person name="Rudolf I."/>
        </authorList>
    </citation>
    <scope>NUCLEOTIDE SEQUENCE</scope>
    <source>
        <strain evidence="10">BR149</strain>
    </source>
</reference>
<comment type="subcellular location">
    <subcellularLocation>
        <location evidence="1">Cell membrane</location>
        <topology evidence="1">Multi-pass membrane protein</topology>
    </subcellularLocation>
</comment>
<dbReference type="Pfam" id="PF02687">
    <property type="entry name" value="FtsX"/>
    <property type="match status" value="1"/>
</dbReference>
<evidence type="ECO:0000256" key="6">
    <source>
        <dbReference type="ARBA" id="ARBA00023136"/>
    </source>
</evidence>
<evidence type="ECO:0000256" key="7">
    <source>
        <dbReference type="SAM" id="Phobius"/>
    </source>
</evidence>
<feature type="transmembrane region" description="Helical" evidence="7">
    <location>
        <begin position="310"/>
        <end position="336"/>
    </location>
</feature>
<accession>A0A968GEG9</accession>
<protein>
    <submittedName>
        <fullName evidence="10">ABC transporter permease</fullName>
    </submittedName>
</protein>
<evidence type="ECO:0000256" key="2">
    <source>
        <dbReference type="ARBA" id="ARBA00005236"/>
    </source>
</evidence>
<dbReference type="PANTHER" id="PTHR30489:SF0">
    <property type="entry name" value="LIPOPROTEIN-RELEASING SYSTEM TRANSMEMBRANE PROTEIN LOLE"/>
    <property type="match status" value="1"/>
</dbReference>
<keyword evidence="6 7" id="KW-0472">Membrane</keyword>
<dbReference type="PANTHER" id="PTHR30489">
    <property type="entry name" value="LIPOPROTEIN-RELEASING SYSTEM TRANSMEMBRANE PROTEIN LOLE"/>
    <property type="match status" value="1"/>
</dbReference>
<dbReference type="AlphaFoldDB" id="A0A968GEG9"/>
<keyword evidence="11" id="KW-1185">Reference proteome</keyword>
<dbReference type="RefSeq" id="WP_167695157.1">
    <property type="nucleotide sequence ID" value="NZ_CP118181.1"/>
</dbReference>
<dbReference type="InterPro" id="IPR003838">
    <property type="entry name" value="ABC3_permease_C"/>
</dbReference>
<gene>
    <name evidence="10" type="ORF">HCT48_02350</name>
</gene>
<evidence type="ECO:0000313" key="10">
    <source>
        <dbReference type="EMBL" id="NIZ69054.1"/>
    </source>
</evidence>
<feature type="transmembrane region" description="Helical" evidence="7">
    <location>
        <begin position="376"/>
        <end position="401"/>
    </location>
</feature>
<dbReference type="Proteomes" id="UP000778951">
    <property type="component" value="Unassembled WGS sequence"/>
</dbReference>
<feature type="transmembrane region" description="Helical" evidence="7">
    <location>
        <begin position="342"/>
        <end position="364"/>
    </location>
</feature>